<dbReference type="OrthoDB" id="7862954at2"/>
<accession>A0A437QVP7</accession>
<evidence type="ECO:0000313" key="3">
    <source>
        <dbReference type="Proteomes" id="UP000287447"/>
    </source>
</evidence>
<dbReference type="AlphaFoldDB" id="A0A437QVP7"/>
<proteinExistence type="predicted"/>
<name>A0A437QVP7_9PROT</name>
<keyword evidence="3" id="KW-1185">Reference proteome</keyword>
<feature type="domain" description="Flagellar protein FlgJ N-terminal" evidence="1">
    <location>
        <begin position="52"/>
        <end position="96"/>
    </location>
</feature>
<evidence type="ECO:0000313" key="2">
    <source>
        <dbReference type="EMBL" id="RVU38558.1"/>
    </source>
</evidence>
<evidence type="ECO:0000259" key="1">
    <source>
        <dbReference type="Pfam" id="PF10135"/>
    </source>
</evidence>
<dbReference type="Pfam" id="PF10135">
    <property type="entry name" value="Rod-binding"/>
    <property type="match status" value="1"/>
</dbReference>
<reference evidence="3" key="1">
    <citation type="submission" date="2019-01" db="EMBL/GenBank/DDBJ databases">
        <title>Gri0909 isolated from a small marine red alga.</title>
        <authorList>
            <person name="Kim J."/>
            <person name="Jeong S.E."/>
            <person name="Jeon C.O."/>
        </authorList>
    </citation>
    <scope>NUCLEOTIDE SEQUENCE [LARGE SCALE GENOMIC DNA]</scope>
    <source>
        <strain evidence="3">Gri0909</strain>
    </source>
</reference>
<dbReference type="Proteomes" id="UP000287447">
    <property type="component" value="Unassembled WGS sequence"/>
</dbReference>
<sequence>MSDILPNQAFEMATSGIYRPASATLDSAKSRKDPEGAAKEFESFFIANMLDQMYAGIEVDGMFGGGEAEKTYRGLLHQEYGKSIAEQGGIGVAKMVSTEIIRMQELANQ</sequence>
<protein>
    <recommendedName>
        <fullName evidence="1">Flagellar protein FlgJ N-terminal domain-containing protein</fullName>
    </recommendedName>
</protein>
<comment type="caution">
    <text evidence="2">The sequence shown here is derived from an EMBL/GenBank/DDBJ whole genome shotgun (WGS) entry which is preliminary data.</text>
</comment>
<dbReference type="RefSeq" id="WP_127763930.1">
    <property type="nucleotide sequence ID" value="NZ_SADE01000001.1"/>
</dbReference>
<gene>
    <name evidence="2" type="ORF">EOI86_04550</name>
</gene>
<organism evidence="2 3">
    <name type="scientific">Hwanghaeella grinnelliae</name>
    <dbReference type="NCBI Taxonomy" id="2500179"/>
    <lineage>
        <taxon>Bacteria</taxon>
        <taxon>Pseudomonadati</taxon>
        <taxon>Pseudomonadota</taxon>
        <taxon>Alphaproteobacteria</taxon>
        <taxon>Rhodospirillales</taxon>
        <taxon>Rhodospirillaceae</taxon>
        <taxon>Hwanghaeella</taxon>
    </lineage>
</organism>
<dbReference type="InterPro" id="IPR019301">
    <property type="entry name" value="Flagellar_prot_FlgJ_N"/>
</dbReference>
<dbReference type="EMBL" id="SADE01000001">
    <property type="protein sequence ID" value="RVU38558.1"/>
    <property type="molecule type" value="Genomic_DNA"/>
</dbReference>